<dbReference type="InterPro" id="IPR021617">
    <property type="entry name" value="DUF3231"/>
</dbReference>
<evidence type="ECO:0000256" key="1">
    <source>
        <dbReference type="SAM" id="Phobius"/>
    </source>
</evidence>
<organism evidence="2 3">
    <name type="scientific">Aquisalibacillus elongatus</name>
    <dbReference type="NCBI Taxonomy" id="485577"/>
    <lineage>
        <taxon>Bacteria</taxon>
        <taxon>Bacillati</taxon>
        <taxon>Bacillota</taxon>
        <taxon>Bacilli</taxon>
        <taxon>Bacillales</taxon>
        <taxon>Bacillaceae</taxon>
        <taxon>Aquisalibacillus</taxon>
    </lineage>
</organism>
<dbReference type="AlphaFoldDB" id="A0A3N5C435"/>
<name>A0A3N5C435_9BACI</name>
<reference evidence="2 3" key="1">
    <citation type="submission" date="2018-11" db="EMBL/GenBank/DDBJ databases">
        <title>Genomic Encyclopedia of Type Strains, Phase IV (KMG-IV): sequencing the most valuable type-strain genomes for metagenomic binning, comparative biology and taxonomic classification.</title>
        <authorList>
            <person name="Goeker M."/>
        </authorList>
    </citation>
    <scope>NUCLEOTIDE SEQUENCE [LARGE SCALE GENOMIC DNA]</scope>
    <source>
        <strain evidence="2 3">DSM 18090</strain>
    </source>
</reference>
<evidence type="ECO:0000313" key="2">
    <source>
        <dbReference type="EMBL" id="RPF51071.1"/>
    </source>
</evidence>
<dbReference type="InterPro" id="IPR012347">
    <property type="entry name" value="Ferritin-like"/>
</dbReference>
<dbReference type="Gene3D" id="1.20.1260.10">
    <property type="match status" value="2"/>
</dbReference>
<gene>
    <name evidence="2" type="ORF">EDC24_2335</name>
</gene>
<dbReference type="RefSeq" id="WP_124222713.1">
    <property type="nucleotide sequence ID" value="NZ_RKRF01000011.1"/>
</dbReference>
<dbReference type="Pfam" id="PF11553">
    <property type="entry name" value="DUF3231"/>
    <property type="match status" value="2"/>
</dbReference>
<comment type="caution">
    <text evidence="2">The sequence shown here is derived from an EMBL/GenBank/DDBJ whole genome shotgun (WGS) entry which is preliminary data.</text>
</comment>
<accession>A0A3N5C435</accession>
<dbReference type="Proteomes" id="UP000276443">
    <property type="component" value="Unassembled WGS sequence"/>
</dbReference>
<protein>
    <submittedName>
        <fullName evidence="2">Uncharacterized protein DUF3231</fullName>
    </submittedName>
</protein>
<keyword evidence="3" id="KW-1185">Reference proteome</keyword>
<keyword evidence="1" id="KW-1133">Transmembrane helix</keyword>
<keyword evidence="1" id="KW-0472">Membrane</keyword>
<evidence type="ECO:0000313" key="3">
    <source>
        <dbReference type="Proteomes" id="UP000276443"/>
    </source>
</evidence>
<proteinExistence type="predicted"/>
<sequence length="337" mass="38955">MEKSIHDARLTSSEIANLWTQYMNDSMSICVMKHFLIHAQDEEVKSILEFALELSHRHLDKIKIFLEGDQYPVPIGFTDDDVDLEAPPIFSDKLVIHYMYIMTVHGLSGYAGSLNTSIREDQVEYFIECNKEAMELYRRITKILTEKGLIDRPPNINPPEKPTVVKKQSYLTGWFGKRRPLNAIEVSGIYFNMKKDVIKICMEMASRQMTKNKELQDFFKRGEKICDKQFDTFNKMLSESNLPSTSKLDDQVLNTTTPVFSDKLMLFHVLNLLSTAAGYYGVALALSQRRDLGASYLAMITEVLKYAEDGMNIMIRKKWMEEPPMFDDRDQLAKKKK</sequence>
<dbReference type="OrthoDB" id="1675670at2"/>
<feature type="transmembrane region" description="Helical" evidence="1">
    <location>
        <begin position="264"/>
        <end position="286"/>
    </location>
</feature>
<keyword evidence="1" id="KW-0812">Transmembrane</keyword>
<dbReference type="EMBL" id="RKRF01000011">
    <property type="protein sequence ID" value="RPF51071.1"/>
    <property type="molecule type" value="Genomic_DNA"/>
</dbReference>